<dbReference type="EMBL" id="KN817601">
    <property type="protein sequence ID" value="KJA17582.1"/>
    <property type="molecule type" value="Genomic_DNA"/>
</dbReference>
<sequence length="157" mass="17118">MSKLSFAASRLVNPPGVEPVITEAQLWTGLQRKVRFPTEFVPVITSCEVINDTGSKVVRSVVFRGGATAREEVELHEYTIAYFDMLETGIRITNVVSYDEEDRLVLTFSFAGGIPGYDTSASGAARPSAKELNKVIGPGVEHTIQTIRKMVVDGKLA</sequence>
<proteinExistence type="predicted"/>
<dbReference type="SUPFAM" id="SSF55961">
    <property type="entry name" value="Bet v1-like"/>
    <property type="match status" value="1"/>
</dbReference>
<dbReference type="Gene3D" id="3.30.530.20">
    <property type="match status" value="1"/>
</dbReference>
<evidence type="ECO:0000313" key="1">
    <source>
        <dbReference type="EMBL" id="KJA17582.1"/>
    </source>
</evidence>
<name>A0A0D2KSE8_HYPSF</name>
<dbReference type="OMA" id="FEWRHPD"/>
<dbReference type="InterPro" id="IPR023393">
    <property type="entry name" value="START-like_dom_sf"/>
</dbReference>
<accession>A0A0D2KSE8</accession>
<dbReference type="InterPro" id="IPR015075">
    <property type="entry name" value="AtaL"/>
</dbReference>
<organism evidence="1 2">
    <name type="scientific">Hypholoma sublateritium (strain FD-334 SS-4)</name>
    <dbReference type="NCBI Taxonomy" id="945553"/>
    <lineage>
        <taxon>Eukaryota</taxon>
        <taxon>Fungi</taxon>
        <taxon>Dikarya</taxon>
        <taxon>Basidiomycota</taxon>
        <taxon>Agaricomycotina</taxon>
        <taxon>Agaricomycetes</taxon>
        <taxon>Agaricomycetidae</taxon>
        <taxon>Agaricales</taxon>
        <taxon>Agaricineae</taxon>
        <taxon>Strophariaceae</taxon>
        <taxon>Hypholoma</taxon>
    </lineage>
</organism>
<dbReference type="AlphaFoldDB" id="A0A0D2KSE8"/>
<protein>
    <recommendedName>
        <fullName evidence="3">Bet v I/Major latex protein domain-containing protein</fullName>
    </recommendedName>
</protein>
<keyword evidence="2" id="KW-1185">Reference proteome</keyword>
<dbReference type="Pfam" id="PF08982">
    <property type="entry name" value="AtaL"/>
    <property type="match status" value="1"/>
</dbReference>
<dbReference type="STRING" id="945553.A0A0D2KSE8"/>
<evidence type="ECO:0008006" key="3">
    <source>
        <dbReference type="Google" id="ProtNLM"/>
    </source>
</evidence>
<gene>
    <name evidence="1" type="ORF">HYPSUDRAFT_146316</name>
</gene>
<reference evidence="2" key="1">
    <citation type="submission" date="2014-04" db="EMBL/GenBank/DDBJ databases">
        <title>Evolutionary Origins and Diversification of the Mycorrhizal Mutualists.</title>
        <authorList>
            <consortium name="DOE Joint Genome Institute"/>
            <consortium name="Mycorrhizal Genomics Consortium"/>
            <person name="Kohler A."/>
            <person name="Kuo A."/>
            <person name="Nagy L.G."/>
            <person name="Floudas D."/>
            <person name="Copeland A."/>
            <person name="Barry K.W."/>
            <person name="Cichocki N."/>
            <person name="Veneault-Fourrey C."/>
            <person name="LaButti K."/>
            <person name="Lindquist E.A."/>
            <person name="Lipzen A."/>
            <person name="Lundell T."/>
            <person name="Morin E."/>
            <person name="Murat C."/>
            <person name="Riley R."/>
            <person name="Ohm R."/>
            <person name="Sun H."/>
            <person name="Tunlid A."/>
            <person name="Henrissat B."/>
            <person name="Grigoriev I.V."/>
            <person name="Hibbett D.S."/>
            <person name="Martin F."/>
        </authorList>
    </citation>
    <scope>NUCLEOTIDE SEQUENCE [LARGE SCALE GENOMIC DNA]</scope>
    <source>
        <strain evidence="2">FD-334 SS-4</strain>
    </source>
</reference>
<dbReference type="Proteomes" id="UP000054270">
    <property type="component" value="Unassembled WGS sequence"/>
</dbReference>
<dbReference type="OrthoDB" id="2320332at2759"/>
<evidence type="ECO:0000313" key="2">
    <source>
        <dbReference type="Proteomes" id="UP000054270"/>
    </source>
</evidence>